<dbReference type="RefSeq" id="WP_320003713.1">
    <property type="nucleotide sequence ID" value="NZ_JAUHJS010000003.1"/>
</dbReference>
<evidence type="ECO:0000256" key="3">
    <source>
        <dbReference type="SAM" id="SignalP"/>
    </source>
</evidence>
<name>A0ABT8F457_9BACT</name>
<feature type="domain" description="Blue (type 1) copper" evidence="4">
    <location>
        <begin position="184"/>
        <end position="278"/>
    </location>
</feature>
<feature type="signal peptide" evidence="3">
    <location>
        <begin position="1"/>
        <end position="17"/>
    </location>
</feature>
<dbReference type="InterPro" id="IPR000923">
    <property type="entry name" value="BlueCu_1"/>
</dbReference>
<evidence type="ECO:0000313" key="5">
    <source>
        <dbReference type="EMBL" id="MDN4165185.1"/>
    </source>
</evidence>
<sequence>MKHLTYLFLLFSLPLFFGCSQDVEEGIEEDVPDVTVTLQNFGVSAWRITAIEGATGLADVNTDNPDITLEVGKRYKFINLGRLSHPLDFRDTDEGFLLAQGASSGSFANDTEVNARINEESITFTLTQELYDALATYNCAIHAVMRGNFVKTEPQVPEPDVVITFVNSGSSAWRITSVTGATDIVSLNMDNATLTLTKGLRYKFINQGGAGHPLQLINASNTVLLSKNSGSFNAANGVDLVVEGNDFTFTLTDGLGNETNKYRCGVHTGSMVGNITVN</sequence>
<feature type="chain" id="PRO_5046942162" evidence="3">
    <location>
        <begin position="18"/>
        <end position="278"/>
    </location>
</feature>
<dbReference type="Gene3D" id="2.60.40.420">
    <property type="entry name" value="Cupredoxins - blue copper proteins"/>
    <property type="match status" value="1"/>
</dbReference>
<dbReference type="InterPro" id="IPR008972">
    <property type="entry name" value="Cupredoxin"/>
</dbReference>
<dbReference type="PROSITE" id="PS51257">
    <property type="entry name" value="PROKAR_LIPOPROTEIN"/>
    <property type="match status" value="1"/>
</dbReference>
<keyword evidence="1" id="KW-0479">Metal-binding</keyword>
<protein>
    <submittedName>
        <fullName evidence="5">Plastocyanin/azurin family copper-binding protein</fullName>
    </submittedName>
</protein>
<accession>A0ABT8F457</accession>
<comment type="caution">
    <text evidence="5">The sequence shown here is derived from an EMBL/GenBank/DDBJ whole genome shotgun (WGS) entry which is preliminary data.</text>
</comment>
<evidence type="ECO:0000313" key="6">
    <source>
        <dbReference type="Proteomes" id="UP001168552"/>
    </source>
</evidence>
<evidence type="ECO:0000256" key="2">
    <source>
        <dbReference type="ARBA" id="ARBA00023008"/>
    </source>
</evidence>
<keyword evidence="3" id="KW-0732">Signal</keyword>
<dbReference type="EMBL" id="JAUHJS010000003">
    <property type="protein sequence ID" value="MDN4165185.1"/>
    <property type="molecule type" value="Genomic_DNA"/>
</dbReference>
<evidence type="ECO:0000259" key="4">
    <source>
        <dbReference type="Pfam" id="PF00127"/>
    </source>
</evidence>
<reference evidence="5" key="1">
    <citation type="submission" date="2023-06" db="EMBL/GenBank/DDBJ databases">
        <title>Cytophagales bacterium Strain LB-30, isolated from soil.</title>
        <authorList>
            <person name="Liu B."/>
        </authorList>
    </citation>
    <scope>NUCLEOTIDE SEQUENCE</scope>
    <source>
        <strain evidence="5">LB-30</strain>
    </source>
</reference>
<keyword evidence="6" id="KW-1185">Reference proteome</keyword>
<dbReference type="Pfam" id="PF00127">
    <property type="entry name" value="Copper-bind"/>
    <property type="match status" value="1"/>
</dbReference>
<gene>
    <name evidence="5" type="ORF">QWY31_06715</name>
</gene>
<keyword evidence="2" id="KW-0186">Copper</keyword>
<dbReference type="Proteomes" id="UP001168552">
    <property type="component" value="Unassembled WGS sequence"/>
</dbReference>
<organism evidence="5 6">
    <name type="scientific">Shiella aurantiaca</name>
    <dbReference type="NCBI Taxonomy" id="3058365"/>
    <lineage>
        <taxon>Bacteria</taxon>
        <taxon>Pseudomonadati</taxon>
        <taxon>Bacteroidota</taxon>
        <taxon>Cytophagia</taxon>
        <taxon>Cytophagales</taxon>
        <taxon>Shiellaceae</taxon>
        <taxon>Shiella</taxon>
    </lineage>
</organism>
<proteinExistence type="predicted"/>
<evidence type="ECO:0000256" key="1">
    <source>
        <dbReference type="ARBA" id="ARBA00022723"/>
    </source>
</evidence>